<accession>A0ABD1E7U9</accession>
<evidence type="ECO:0000313" key="4">
    <source>
        <dbReference type="Proteomes" id="UP001566132"/>
    </source>
</evidence>
<evidence type="ECO:0000313" key="3">
    <source>
        <dbReference type="EMBL" id="KAL1490737.1"/>
    </source>
</evidence>
<reference evidence="3 4" key="1">
    <citation type="submission" date="2024-05" db="EMBL/GenBank/DDBJ databases">
        <title>Genetic variation in Jamaican populations of the coffee berry borer (Hypothenemus hampei).</title>
        <authorList>
            <person name="Errbii M."/>
            <person name="Myrie A."/>
        </authorList>
    </citation>
    <scope>NUCLEOTIDE SEQUENCE [LARGE SCALE GENOMIC DNA]</scope>
    <source>
        <strain evidence="3">JA-Hopewell-2020-01-JO</strain>
        <tissue evidence="3">Whole body</tissue>
    </source>
</reference>
<evidence type="ECO:0000259" key="2">
    <source>
        <dbReference type="Pfam" id="PF11817"/>
    </source>
</evidence>
<dbReference type="EMBL" id="JBDJPC010000010">
    <property type="protein sequence ID" value="KAL1490737.1"/>
    <property type="molecule type" value="Genomic_DNA"/>
</dbReference>
<gene>
    <name evidence="3" type="ORF">ABEB36_013385</name>
</gene>
<sequence length="1107" mass="127551">MPMERHLTFYQNSFNLPHELKFKPLSLIGFSGLDIVNNAVHKSIWETFNNRTEKAPILYKIISNTHTFPVIKPKRNSYDWYLPKGILKRNWLNKHLQEVPALIVIFFDLDWKDSLWNEKVIECASKVLSMKTALQGRDCRILVVLIQNQMPVPEDPLASERAVALCSSCELNAQSLYVLPHGQHLLGYTIRLEKAFFEFSHNYYSSCVKNVKMHKEYLDKSSHQNLFVRHEFKMGFLNELKQDMHSAYKHYTWAYKNLLDIQMTAVNSLELCTVAGFINYKICKLQFALNLPRDAISQFKIHIEKFKNNFGFPQLAFEHYAWLSKQFEIFADIFDEAVKLGLPAVQTQHPGVYYQQSAQYALIRKKMCQELCSKVIAYPHPDPLENIDRMEFYGQRPWRPGKIEPSESAIEDDGIQALQYLENQVSHSSLIISLYGLAIAQYKIYKCPRTRRYLVLEMADECYHSKDFGKALTLYTHMLSDYREEKWHGIISNILEKAIICAYLTASVQDYLQLSFEVLSMYTIVSIEDKRRIYENLNRIFKKQIPYGSPKLSHDILQNAIILWQPVFGRDSLIFDLDFTNIVNCLETKVKFCNSTVQIDQSVCLEVFIRSTCPFPLTINDIAVKITTQHINTEFRVNPDQNTFTLHLNEVQKFNIEFEPDCRDINSEIEIDHVIISIGNSSECLATLKFNGQGIQKALPELQYFKKSQESIDFDGIKAIPKATLVPRNSKLDVQIEHAPPALIGECYEMYISMVNKESCIITDLKIEVSKDENSEVELSSTPETSIEKSPLILQSPKTMDPDAKIVTSCFVRAMKPEVKNIYVKITYRLDSDKPLISIKNERIILPVMQPFMVDTQFLSGTMQHIQKFYAGEKFLMNTIIRFLSPFTIYIDDTSIEFIPPIKGAEMYTKSNLTGYSFIQEEIGSEVFVALSENQSDQNLAIANYIITWKRENGILTKTNITLNGHHCDWIPLNIEVLTPAYGIVRTPTVIKYHLINHSSHLVQLDVEMEASESFMFSGYRKNTTSVLPFSTKLLQYNLYPLLPGNVSLPKLILTIPENSTEGPALRQDQLTQLIDRTVPYSIYVMPQIKGDIKQSSVILKTNESRS</sequence>
<dbReference type="InterPro" id="IPR021773">
    <property type="entry name" value="TPC11"/>
</dbReference>
<dbReference type="PANTHER" id="PTHR14374">
    <property type="entry name" value="FOIE GRAS"/>
    <property type="match status" value="1"/>
</dbReference>
<name>A0ABD1E7U9_HYPHA</name>
<dbReference type="AlphaFoldDB" id="A0ABD1E7U9"/>
<keyword evidence="4" id="KW-1185">Reference proteome</keyword>
<dbReference type="Proteomes" id="UP001566132">
    <property type="component" value="Unassembled WGS sequence"/>
</dbReference>
<comment type="caution">
    <text evidence="3">The sequence shown here is derived from an EMBL/GenBank/DDBJ whole genome shotgun (WGS) entry which is preliminary data.</text>
</comment>
<evidence type="ECO:0000259" key="1">
    <source>
        <dbReference type="Pfam" id="PF07919"/>
    </source>
</evidence>
<dbReference type="Pfam" id="PF11817">
    <property type="entry name" value="Foie-gras_1"/>
    <property type="match status" value="1"/>
</dbReference>
<dbReference type="Pfam" id="PF07919">
    <property type="entry name" value="Gryzun"/>
    <property type="match status" value="1"/>
</dbReference>
<evidence type="ECO:0008006" key="5">
    <source>
        <dbReference type="Google" id="ProtNLM"/>
    </source>
</evidence>
<feature type="domain" description="Trafficking protein particle complex subunit 11" evidence="2">
    <location>
        <begin position="270"/>
        <end position="520"/>
    </location>
</feature>
<dbReference type="InterPro" id="IPR012880">
    <property type="entry name" value="Gryzun"/>
</dbReference>
<feature type="domain" description="Gryzun putative trafficking through Golgi" evidence="1">
    <location>
        <begin position="991"/>
        <end position="1053"/>
    </location>
</feature>
<dbReference type="PANTHER" id="PTHR14374:SF0">
    <property type="entry name" value="TRAFFICKING PROTEIN PARTICLE COMPLEX SUBUNIT 11"/>
    <property type="match status" value="1"/>
</dbReference>
<organism evidence="3 4">
    <name type="scientific">Hypothenemus hampei</name>
    <name type="common">Coffee berry borer</name>
    <dbReference type="NCBI Taxonomy" id="57062"/>
    <lineage>
        <taxon>Eukaryota</taxon>
        <taxon>Metazoa</taxon>
        <taxon>Ecdysozoa</taxon>
        <taxon>Arthropoda</taxon>
        <taxon>Hexapoda</taxon>
        <taxon>Insecta</taxon>
        <taxon>Pterygota</taxon>
        <taxon>Neoptera</taxon>
        <taxon>Endopterygota</taxon>
        <taxon>Coleoptera</taxon>
        <taxon>Polyphaga</taxon>
        <taxon>Cucujiformia</taxon>
        <taxon>Curculionidae</taxon>
        <taxon>Scolytinae</taxon>
        <taxon>Hypothenemus</taxon>
    </lineage>
</organism>
<proteinExistence type="predicted"/>
<protein>
    <recommendedName>
        <fullName evidence="5">Trafficking protein particle complex subunit 11</fullName>
    </recommendedName>
</protein>